<dbReference type="InParanoid" id="A0A0V0QT66"/>
<dbReference type="OrthoDB" id="196393at2759"/>
<evidence type="ECO:0000256" key="3">
    <source>
        <dbReference type="SAM" id="MobiDB-lite"/>
    </source>
</evidence>
<reference evidence="4 5" key="1">
    <citation type="journal article" date="2015" name="Sci. Rep.">
        <title>Genome of the facultative scuticociliatosis pathogen Pseudocohnilembus persalinus provides insight into its virulence through horizontal gene transfer.</title>
        <authorList>
            <person name="Xiong J."/>
            <person name="Wang G."/>
            <person name="Cheng J."/>
            <person name="Tian M."/>
            <person name="Pan X."/>
            <person name="Warren A."/>
            <person name="Jiang C."/>
            <person name="Yuan D."/>
            <person name="Miao W."/>
        </authorList>
    </citation>
    <scope>NUCLEOTIDE SEQUENCE [LARGE SCALE GENOMIC DNA]</scope>
    <source>
        <strain evidence="4">36N120E</strain>
    </source>
</reference>
<dbReference type="PANTHER" id="PTHR31214">
    <property type="entry name" value="PROTEIN FAM221A-RELATED"/>
    <property type="match status" value="1"/>
</dbReference>
<sequence>MQYSQGNQSQNLQNSQISSKFQQKKQTQPQNLLQKPKISYLTYNKLVGESDGGKQLSQKEFDQLLQKYHDSWENRLYVHFARKDILKECIRVKPPCFCFCGHTFKSHEWYDTQNKKVKCRTPNCKCEAFKYLHRQGSWTLTCKCKHSAFDHEKSEIPGKCKNCKCIQFETTFSCQCGGKWEEHDTIVDTEEERKQTGKPVDTQVVKQRLQQKKQEGCGKCMGCKNRMPCAQKK</sequence>
<dbReference type="Pfam" id="PF14753">
    <property type="entry name" value="FAM221"/>
    <property type="match status" value="1"/>
</dbReference>
<proteinExistence type="inferred from homology"/>
<organism evidence="4 5">
    <name type="scientific">Pseudocohnilembus persalinus</name>
    <name type="common">Ciliate</name>
    <dbReference type="NCBI Taxonomy" id="266149"/>
    <lineage>
        <taxon>Eukaryota</taxon>
        <taxon>Sar</taxon>
        <taxon>Alveolata</taxon>
        <taxon>Ciliophora</taxon>
        <taxon>Intramacronucleata</taxon>
        <taxon>Oligohymenophorea</taxon>
        <taxon>Scuticociliatia</taxon>
        <taxon>Philasterida</taxon>
        <taxon>Pseudocohnilembidae</taxon>
        <taxon>Pseudocohnilembus</taxon>
    </lineage>
</organism>
<feature type="region of interest" description="Disordered" evidence="3">
    <location>
        <begin position="1"/>
        <end position="31"/>
    </location>
</feature>
<dbReference type="Proteomes" id="UP000054937">
    <property type="component" value="Unassembled WGS sequence"/>
</dbReference>
<dbReference type="AlphaFoldDB" id="A0A0V0QT66"/>
<keyword evidence="5" id="KW-1185">Reference proteome</keyword>
<evidence type="ECO:0000313" key="4">
    <source>
        <dbReference type="EMBL" id="KRX05519.1"/>
    </source>
</evidence>
<evidence type="ECO:0000256" key="1">
    <source>
        <dbReference type="ARBA" id="ARBA00011026"/>
    </source>
</evidence>
<name>A0A0V0QT66_PSEPJ</name>
<evidence type="ECO:0000256" key="2">
    <source>
        <dbReference type="ARBA" id="ARBA00039630"/>
    </source>
</evidence>
<comment type="similarity">
    <text evidence="1">Belongs to the FAM221 family.</text>
</comment>
<comment type="caution">
    <text evidence="4">The sequence shown here is derived from an EMBL/GenBank/DDBJ whole genome shotgun (WGS) entry which is preliminary data.</text>
</comment>
<protein>
    <recommendedName>
        <fullName evidence="2">Protein FAM221A</fullName>
    </recommendedName>
</protein>
<dbReference type="InterPro" id="IPR026755">
    <property type="entry name" value="Fam221a/b"/>
</dbReference>
<dbReference type="OMA" id="CKNRMPC"/>
<accession>A0A0V0QT66</accession>
<gene>
    <name evidence="4" type="ORF">PPERSA_12697</name>
</gene>
<dbReference type="EMBL" id="LDAU01000106">
    <property type="protein sequence ID" value="KRX05519.1"/>
    <property type="molecule type" value="Genomic_DNA"/>
</dbReference>
<evidence type="ECO:0000313" key="5">
    <source>
        <dbReference type="Proteomes" id="UP000054937"/>
    </source>
</evidence>
<dbReference type="PANTHER" id="PTHR31214:SF2">
    <property type="entry name" value="PROTEIN FAM221A"/>
    <property type="match status" value="1"/>
</dbReference>